<proteinExistence type="predicted"/>
<protein>
    <submittedName>
        <fullName evidence="1">Uncharacterized protein</fullName>
    </submittedName>
</protein>
<dbReference type="AlphaFoldDB" id="A0A8J2RK94"/>
<evidence type="ECO:0000313" key="1">
    <source>
        <dbReference type="EMBL" id="CAH0104766.1"/>
    </source>
</evidence>
<sequence length="456" mass="52383">MNSKEMADKACEKSVEAIVDRAAAGKICYDKSIVSSIIQQVDTEITKNNITENSEISRKHTYGQSLTVAVMITIQDEWEKKNSVYAKFECSKGIMRNYFDLVSKGAAKTKLFTSTMANTLSSAIHSAFDEEVVTRTFKIICNERWLFDARNMHKHMDLHLTDLLEEKRIDQVLDYLRDPKRFYTIVLHRLIAVKIPNVEEEWILFKSQLKDAVKKAALATNGVDKGLAQTFANQLRNEFSEGRLQSDILSSAFSIDCTGEYEECDNEDEKKFQEDCEKELDQAIDSVGSLKCHEEFAKELSPKVVQYMKTLKNQTVLPRCDSYCPCCFSLCIEAVNHNTADRPHDSVHQPSGVVGVRDRHSKELCYTTCSQRYEEDAKIYFGDEDIVGKKFKEFTKEFPGWKDPRIKEDSPLREYILATYNKELAEKYRVKPCPNVPASYFRVLSTIKEQLKMEID</sequence>
<organism evidence="1 2">
    <name type="scientific">Daphnia galeata</name>
    <dbReference type="NCBI Taxonomy" id="27404"/>
    <lineage>
        <taxon>Eukaryota</taxon>
        <taxon>Metazoa</taxon>
        <taxon>Ecdysozoa</taxon>
        <taxon>Arthropoda</taxon>
        <taxon>Crustacea</taxon>
        <taxon>Branchiopoda</taxon>
        <taxon>Diplostraca</taxon>
        <taxon>Cladocera</taxon>
        <taxon>Anomopoda</taxon>
        <taxon>Daphniidae</taxon>
        <taxon>Daphnia</taxon>
    </lineage>
</organism>
<dbReference type="PANTHER" id="PTHR22796:SF1">
    <property type="entry name" value="VWFA DOMAIN-CONTAINING PROTEIN"/>
    <property type="match status" value="1"/>
</dbReference>
<evidence type="ECO:0000313" key="2">
    <source>
        <dbReference type="Proteomes" id="UP000789390"/>
    </source>
</evidence>
<dbReference type="Proteomes" id="UP000789390">
    <property type="component" value="Unassembled WGS sequence"/>
</dbReference>
<reference evidence="1" key="1">
    <citation type="submission" date="2021-11" db="EMBL/GenBank/DDBJ databases">
        <authorList>
            <person name="Schell T."/>
        </authorList>
    </citation>
    <scope>NUCLEOTIDE SEQUENCE</scope>
    <source>
        <strain evidence="1">M5</strain>
    </source>
</reference>
<accession>A0A8J2RK94</accession>
<gene>
    <name evidence="1" type="ORF">DGAL_LOCUS7685</name>
</gene>
<comment type="caution">
    <text evidence="1">The sequence shown here is derived from an EMBL/GenBank/DDBJ whole genome shotgun (WGS) entry which is preliminary data.</text>
</comment>
<keyword evidence="2" id="KW-1185">Reference proteome</keyword>
<dbReference type="EMBL" id="CAKKLH010000156">
    <property type="protein sequence ID" value="CAH0104766.1"/>
    <property type="molecule type" value="Genomic_DNA"/>
</dbReference>
<name>A0A8J2RK94_9CRUS</name>
<dbReference type="PANTHER" id="PTHR22796">
    <property type="entry name" value="URG4-RELATED"/>
    <property type="match status" value="1"/>
</dbReference>
<dbReference type="OrthoDB" id="6374008at2759"/>